<dbReference type="Gene3D" id="1.10.3720.10">
    <property type="entry name" value="MetI-like"/>
    <property type="match status" value="1"/>
</dbReference>
<gene>
    <name evidence="9" type="ORF">EDC14_101018</name>
</gene>
<dbReference type="AlphaFoldDB" id="A0A4R1RUE7"/>
<reference evidence="9 10" key="1">
    <citation type="submission" date="2019-03" db="EMBL/GenBank/DDBJ databases">
        <title>Genomic Encyclopedia of Type Strains, Phase IV (KMG-IV): sequencing the most valuable type-strain genomes for metagenomic binning, comparative biology and taxonomic classification.</title>
        <authorList>
            <person name="Goeker M."/>
        </authorList>
    </citation>
    <scope>NUCLEOTIDE SEQUENCE [LARGE SCALE GENOMIC DNA]</scope>
    <source>
        <strain evidence="9 10">LX-B</strain>
    </source>
</reference>
<evidence type="ECO:0000256" key="7">
    <source>
        <dbReference type="RuleBase" id="RU363032"/>
    </source>
</evidence>
<dbReference type="PANTHER" id="PTHR43227">
    <property type="entry name" value="BLL4140 PROTEIN"/>
    <property type="match status" value="1"/>
</dbReference>
<keyword evidence="10" id="KW-1185">Reference proteome</keyword>
<keyword evidence="2 7" id="KW-0813">Transport</keyword>
<comment type="similarity">
    <text evidence="7">Belongs to the binding-protein-dependent transport system permease family.</text>
</comment>
<feature type="transmembrane region" description="Helical" evidence="7">
    <location>
        <begin position="21"/>
        <end position="39"/>
    </location>
</feature>
<evidence type="ECO:0000256" key="5">
    <source>
        <dbReference type="ARBA" id="ARBA00022989"/>
    </source>
</evidence>
<feature type="transmembrane region" description="Helical" evidence="7">
    <location>
        <begin position="127"/>
        <end position="146"/>
    </location>
</feature>
<feature type="transmembrane region" description="Helical" evidence="7">
    <location>
        <begin position="223"/>
        <end position="245"/>
    </location>
</feature>
<dbReference type="Pfam" id="PF00528">
    <property type="entry name" value="BPD_transp_1"/>
    <property type="match status" value="1"/>
</dbReference>
<keyword evidence="5 7" id="KW-1133">Transmembrane helix</keyword>
<evidence type="ECO:0000259" key="8">
    <source>
        <dbReference type="PROSITE" id="PS50928"/>
    </source>
</evidence>
<dbReference type="GO" id="GO:0005886">
    <property type="term" value="C:plasma membrane"/>
    <property type="evidence" value="ECO:0007669"/>
    <property type="project" value="UniProtKB-SubCell"/>
</dbReference>
<proteinExistence type="inferred from homology"/>
<dbReference type="Proteomes" id="UP000295008">
    <property type="component" value="Unassembled WGS sequence"/>
</dbReference>
<evidence type="ECO:0000256" key="6">
    <source>
        <dbReference type="ARBA" id="ARBA00023136"/>
    </source>
</evidence>
<comment type="caution">
    <text evidence="9">The sequence shown here is derived from an EMBL/GenBank/DDBJ whole genome shotgun (WGS) entry which is preliminary data.</text>
</comment>
<keyword evidence="6 7" id="KW-0472">Membrane</keyword>
<dbReference type="SUPFAM" id="SSF161098">
    <property type="entry name" value="MetI-like"/>
    <property type="match status" value="1"/>
</dbReference>
<dbReference type="InterPro" id="IPR050809">
    <property type="entry name" value="UgpAE/MalFG_permease"/>
</dbReference>
<feature type="transmembrane region" description="Helical" evidence="7">
    <location>
        <begin position="289"/>
        <end position="308"/>
    </location>
</feature>
<evidence type="ECO:0000313" key="9">
    <source>
        <dbReference type="EMBL" id="TCL70029.1"/>
    </source>
</evidence>
<evidence type="ECO:0000256" key="4">
    <source>
        <dbReference type="ARBA" id="ARBA00022692"/>
    </source>
</evidence>
<evidence type="ECO:0000313" key="10">
    <source>
        <dbReference type="Proteomes" id="UP000295008"/>
    </source>
</evidence>
<dbReference type="InterPro" id="IPR035906">
    <property type="entry name" value="MetI-like_sf"/>
</dbReference>
<organism evidence="9 10">
    <name type="scientific">Hydrogenispora ethanolica</name>
    <dbReference type="NCBI Taxonomy" id="1082276"/>
    <lineage>
        <taxon>Bacteria</taxon>
        <taxon>Bacillati</taxon>
        <taxon>Bacillota</taxon>
        <taxon>Hydrogenispora</taxon>
    </lineage>
</organism>
<dbReference type="EMBL" id="SLUN01000010">
    <property type="protein sequence ID" value="TCL70029.1"/>
    <property type="molecule type" value="Genomic_DNA"/>
</dbReference>
<keyword evidence="4 7" id="KW-0812">Transmembrane</keyword>
<protein>
    <submittedName>
        <fullName evidence="9">Carbohydrate ABC transporter membrane protein 1 (CUT1 family)</fullName>
    </submittedName>
</protein>
<evidence type="ECO:0000256" key="3">
    <source>
        <dbReference type="ARBA" id="ARBA00022475"/>
    </source>
</evidence>
<dbReference type="CDD" id="cd06261">
    <property type="entry name" value="TM_PBP2"/>
    <property type="match status" value="1"/>
</dbReference>
<accession>A0A4R1RUE7</accession>
<feature type="domain" description="ABC transmembrane type-1" evidence="8">
    <location>
        <begin position="86"/>
        <end position="304"/>
    </location>
</feature>
<feature type="transmembrane region" description="Helical" evidence="7">
    <location>
        <begin position="174"/>
        <end position="202"/>
    </location>
</feature>
<evidence type="ECO:0000256" key="1">
    <source>
        <dbReference type="ARBA" id="ARBA00004651"/>
    </source>
</evidence>
<evidence type="ECO:0000256" key="2">
    <source>
        <dbReference type="ARBA" id="ARBA00022448"/>
    </source>
</evidence>
<dbReference type="PANTHER" id="PTHR43227:SF11">
    <property type="entry name" value="BLL4140 PROTEIN"/>
    <property type="match status" value="1"/>
</dbReference>
<dbReference type="InterPro" id="IPR000515">
    <property type="entry name" value="MetI-like"/>
</dbReference>
<dbReference type="GO" id="GO:0055085">
    <property type="term" value="P:transmembrane transport"/>
    <property type="evidence" value="ECO:0007669"/>
    <property type="project" value="InterPro"/>
</dbReference>
<comment type="subcellular location">
    <subcellularLocation>
        <location evidence="1 7">Cell membrane</location>
        <topology evidence="1 7">Multi-pass membrane protein</topology>
    </subcellularLocation>
</comment>
<dbReference type="PROSITE" id="PS50928">
    <property type="entry name" value="ABC_TM1"/>
    <property type="match status" value="1"/>
</dbReference>
<sequence length="318" mass="36625">MMNIGVPKMSGFWYELKKNKALFLMLLPGALVLFLYNYLPMFGSIVAFKNFYFSDGNFIISLFKSEWVGLKNFEFLFRSPDAYTIIRNTLLYNLAFIFSCTVIAIAFAIMLNEIFSRKLAKFYQSAMFLPYFLSWIVFTYLVYAYISPDKGFINMTIFKFFGIPPVSWYNETRYWPLIIVLVNGWKWIGNNCIIYLASIMAIDQELYEAARIDGAGRWHQITHITLPQIMPVIIVMFLVFVGRIFNTDLGLFFLVPRNSGLLYPVTQTIDVYVYNTLIRMGDIGMSSAAALYQSVVGFITIVLANLAVKKIDPESSIF</sequence>
<feature type="transmembrane region" description="Helical" evidence="7">
    <location>
        <begin position="90"/>
        <end position="115"/>
    </location>
</feature>
<keyword evidence="3" id="KW-1003">Cell membrane</keyword>
<name>A0A4R1RUE7_HYDET</name>